<evidence type="ECO:0000313" key="2">
    <source>
        <dbReference type="EMBL" id="PXY45881.1"/>
    </source>
</evidence>
<evidence type="ECO:0000256" key="1">
    <source>
        <dbReference type="SAM" id="Phobius"/>
    </source>
</evidence>
<proteinExistence type="predicted"/>
<protein>
    <submittedName>
        <fullName evidence="2">Uncharacterized protein</fullName>
    </submittedName>
</protein>
<feature type="transmembrane region" description="Helical" evidence="1">
    <location>
        <begin position="16"/>
        <end position="35"/>
    </location>
</feature>
<feature type="transmembrane region" description="Helical" evidence="1">
    <location>
        <begin position="76"/>
        <end position="94"/>
    </location>
</feature>
<feature type="transmembrane region" description="Helical" evidence="1">
    <location>
        <begin position="106"/>
        <end position="126"/>
    </location>
</feature>
<evidence type="ECO:0000313" key="3">
    <source>
        <dbReference type="Proteomes" id="UP000247681"/>
    </source>
</evidence>
<sequence length="144" mass="17371">MFYYSRLFDKNLRNKISLLSLIPLIYILISVIFLGKDLESELFIVLPIFYILDTMMWFYQKINSPSETKITDDPNFWISTGLLLWSCFFIFRVIPRYFLKIKDNPFLELLIEFLFAINCIMYLLFFKALLKYETILKNIKKSDK</sequence>
<dbReference type="EMBL" id="QJHL01000001">
    <property type="protein sequence ID" value="PXY45881.1"/>
    <property type="molecule type" value="Genomic_DNA"/>
</dbReference>
<name>A0A2V4C3I7_9FLAO</name>
<comment type="caution">
    <text evidence="2">The sequence shown here is derived from an EMBL/GenBank/DDBJ whole genome shotgun (WGS) entry which is preliminary data.</text>
</comment>
<dbReference type="Proteomes" id="UP000247681">
    <property type="component" value="Unassembled WGS sequence"/>
</dbReference>
<keyword evidence="1" id="KW-0472">Membrane</keyword>
<keyword evidence="3" id="KW-1185">Reference proteome</keyword>
<dbReference type="AlphaFoldDB" id="A0A2V4C3I7"/>
<accession>A0A2V4C3I7</accession>
<organism evidence="2 3">
    <name type="scientific">Flavobacterium hydrophilum</name>
    <dbReference type="NCBI Taxonomy" id="2211445"/>
    <lineage>
        <taxon>Bacteria</taxon>
        <taxon>Pseudomonadati</taxon>
        <taxon>Bacteroidota</taxon>
        <taxon>Flavobacteriia</taxon>
        <taxon>Flavobacteriales</taxon>
        <taxon>Flavobacteriaceae</taxon>
        <taxon>Flavobacterium</taxon>
    </lineage>
</organism>
<gene>
    <name evidence="2" type="ORF">DMB68_01435</name>
</gene>
<feature type="transmembrane region" description="Helical" evidence="1">
    <location>
        <begin position="42"/>
        <end position="60"/>
    </location>
</feature>
<keyword evidence="1" id="KW-1133">Transmembrane helix</keyword>
<keyword evidence="1" id="KW-0812">Transmembrane</keyword>
<reference evidence="2 3" key="1">
    <citation type="submission" date="2018-05" db="EMBL/GenBank/DDBJ databases">
        <title>Flavobacterium sp. strain IMCC34758, incomplete genome.</title>
        <authorList>
            <person name="Joung Y."/>
        </authorList>
    </citation>
    <scope>NUCLEOTIDE SEQUENCE [LARGE SCALE GENOMIC DNA]</scope>
    <source>
        <strain evidence="2 3">IMCC34758</strain>
    </source>
</reference>